<keyword evidence="3" id="KW-1185">Reference proteome</keyword>
<organism evidence="2 3">
    <name type="scientific">Colletotrichum navitas</name>
    <dbReference type="NCBI Taxonomy" id="681940"/>
    <lineage>
        <taxon>Eukaryota</taxon>
        <taxon>Fungi</taxon>
        <taxon>Dikarya</taxon>
        <taxon>Ascomycota</taxon>
        <taxon>Pezizomycotina</taxon>
        <taxon>Sordariomycetes</taxon>
        <taxon>Hypocreomycetidae</taxon>
        <taxon>Glomerellales</taxon>
        <taxon>Glomerellaceae</taxon>
        <taxon>Colletotrichum</taxon>
        <taxon>Colletotrichum graminicola species complex</taxon>
    </lineage>
</organism>
<evidence type="ECO:0000313" key="2">
    <source>
        <dbReference type="EMBL" id="KAK1586190.1"/>
    </source>
</evidence>
<dbReference type="EMBL" id="JAHLJV010000038">
    <property type="protein sequence ID" value="KAK1586190.1"/>
    <property type="molecule type" value="Genomic_DNA"/>
</dbReference>
<feature type="region of interest" description="Disordered" evidence="1">
    <location>
        <begin position="92"/>
        <end position="112"/>
    </location>
</feature>
<dbReference type="AlphaFoldDB" id="A0AAD8PWV8"/>
<comment type="caution">
    <text evidence="2">The sequence shown here is derived from an EMBL/GenBank/DDBJ whole genome shotgun (WGS) entry which is preliminary data.</text>
</comment>
<evidence type="ECO:0000256" key="1">
    <source>
        <dbReference type="SAM" id="MobiDB-lite"/>
    </source>
</evidence>
<dbReference type="Proteomes" id="UP001230504">
    <property type="component" value="Unassembled WGS sequence"/>
</dbReference>
<evidence type="ECO:0000313" key="3">
    <source>
        <dbReference type="Proteomes" id="UP001230504"/>
    </source>
</evidence>
<protein>
    <submittedName>
        <fullName evidence="2">Uncharacterized protein</fullName>
    </submittedName>
</protein>
<feature type="compositionally biased region" description="Basic and acidic residues" evidence="1">
    <location>
        <begin position="94"/>
        <end position="112"/>
    </location>
</feature>
<accession>A0AAD8PWV8</accession>
<proteinExistence type="predicted"/>
<gene>
    <name evidence="2" type="ORF">LY79DRAFT_591082</name>
</gene>
<dbReference type="RefSeq" id="XP_060413148.1">
    <property type="nucleotide sequence ID" value="XM_060561232.1"/>
</dbReference>
<dbReference type="GeneID" id="85445472"/>
<reference evidence="2" key="1">
    <citation type="submission" date="2021-06" db="EMBL/GenBank/DDBJ databases">
        <title>Comparative genomics, transcriptomics and evolutionary studies reveal genomic signatures of adaptation to plant cell wall in hemibiotrophic fungi.</title>
        <authorList>
            <consortium name="DOE Joint Genome Institute"/>
            <person name="Baroncelli R."/>
            <person name="Diaz J.F."/>
            <person name="Benocci T."/>
            <person name="Peng M."/>
            <person name="Battaglia E."/>
            <person name="Haridas S."/>
            <person name="Andreopoulos W."/>
            <person name="Labutti K."/>
            <person name="Pangilinan J."/>
            <person name="Floch G.L."/>
            <person name="Makela M.R."/>
            <person name="Henrissat B."/>
            <person name="Grigoriev I.V."/>
            <person name="Crouch J.A."/>
            <person name="De Vries R.P."/>
            <person name="Sukno S.A."/>
            <person name="Thon M.R."/>
        </authorList>
    </citation>
    <scope>NUCLEOTIDE SEQUENCE</scope>
    <source>
        <strain evidence="2">CBS 125086</strain>
    </source>
</reference>
<sequence length="112" mass="12852">MALDLYIPPCIKSPASHLHLPRPRESIEKLFPSVYDYLVPVDDVDPEVLQINIMEAENDHGKYSNTYLPFSVDALEYTGKKVLAIPKCCRKRKGTQDRQRVNESVLERDGQH</sequence>
<name>A0AAD8PWV8_9PEZI</name>